<dbReference type="STRING" id="1817828.A2722_00185"/>
<dbReference type="GO" id="GO:0008703">
    <property type="term" value="F:5-amino-6-(5-phosphoribosylamino)uracil reductase activity"/>
    <property type="evidence" value="ECO:0007669"/>
    <property type="project" value="InterPro"/>
</dbReference>
<dbReference type="InterPro" id="IPR050765">
    <property type="entry name" value="Riboflavin_Biosynth_HTPR"/>
</dbReference>
<dbReference type="AlphaFoldDB" id="A0A1F5PHN1"/>
<evidence type="ECO:0000313" key="2">
    <source>
        <dbReference type="EMBL" id="OGE89405.1"/>
    </source>
</evidence>
<protein>
    <submittedName>
        <fullName evidence="2">Riboflavin biosynthesis protein RibD</fullName>
    </submittedName>
</protein>
<evidence type="ECO:0000313" key="3">
    <source>
        <dbReference type="Proteomes" id="UP000178377"/>
    </source>
</evidence>
<reference evidence="2 3" key="1">
    <citation type="journal article" date="2016" name="Nat. Commun.">
        <title>Thousands of microbial genomes shed light on interconnected biogeochemical processes in an aquifer system.</title>
        <authorList>
            <person name="Anantharaman K."/>
            <person name="Brown C.T."/>
            <person name="Hug L.A."/>
            <person name="Sharon I."/>
            <person name="Castelle C.J."/>
            <person name="Probst A.J."/>
            <person name="Thomas B.C."/>
            <person name="Singh A."/>
            <person name="Wilkins M.J."/>
            <person name="Karaoz U."/>
            <person name="Brodie E.L."/>
            <person name="Williams K.H."/>
            <person name="Hubbard S.S."/>
            <person name="Banfield J.F."/>
        </authorList>
    </citation>
    <scope>NUCLEOTIDE SEQUENCE [LARGE SCALE GENOMIC DNA]</scope>
</reference>
<feature type="domain" description="Bacterial bifunctional deaminase-reductase C-terminal" evidence="1">
    <location>
        <begin position="2"/>
        <end position="177"/>
    </location>
</feature>
<dbReference type="PANTHER" id="PTHR38011">
    <property type="entry name" value="DIHYDROFOLATE REDUCTASE FAMILY PROTEIN (AFU_ORTHOLOGUE AFUA_8G06820)"/>
    <property type="match status" value="1"/>
</dbReference>
<dbReference type="Proteomes" id="UP000178377">
    <property type="component" value="Unassembled WGS sequence"/>
</dbReference>
<proteinExistence type="predicted"/>
<name>A0A1F5PHN1_9BACT</name>
<dbReference type="Pfam" id="PF01872">
    <property type="entry name" value="RibD_C"/>
    <property type="match status" value="1"/>
</dbReference>
<dbReference type="InterPro" id="IPR024072">
    <property type="entry name" value="DHFR-like_dom_sf"/>
</dbReference>
<comment type="caution">
    <text evidence="2">The sequence shown here is derived from an EMBL/GenBank/DDBJ whole genome shotgun (WGS) entry which is preliminary data.</text>
</comment>
<dbReference type="InterPro" id="IPR002734">
    <property type="entry name" value="RibDG_C"/>
</dbReference>
<dbReference type="GO" id="GO:0009231">
    <property type="term" value="P:riboflavin biosynthetic process"/>
    <property type="evidence" value="ECO:0007669"/>
    <property type="project" value="InterPro"/>
</dbReference>
<organism evidence="2 3">
    <name type="scientific">Candidatus Doudnabacteria bacterium RIFCSPHIGHO2_01_FULL_50_11</name>
    <dbReference type="NCBI Taxonomy" id="1817828"/>
    <lineage>
        <taxon>Bacteria</taxon>
        <taxon>Candidatus Doudnaibacteriota</taxon>
    </lineage>
</organism>
<sequence length="191" mass="21817">MRKLIVFNMVSVDGYFAGPNGEIDWHNIDGEFNQFSISQLQEVGALLFGRVTYDLMASYWPQASALRDDPVVANAMNNLPKVVFSKTMNQVGWNNTKLMKEINPEEIRKMKNESGKDLFIFGSGTIVRAFTDLGLINEFRLMVNPVILGRGRGLFQDIKKKMTLKLIKTKTFGSGNILLYYQTTKEHRREQ</sequence>
<dbReference type="EMBL" id="MFEO01000021">
    <property type="protein sequence ID" value="OGE89405.1"/>
    <property type="molecule type" value="Genomic_DNA"/>
</dbReference>
<gene>
    <name evidence="2" type="ORF">A2722_00185</name>
</gene>
<dbReference type="Gene3D" id="3.40.430.10">
    <property type="entry name" value="Dihydrofolate Reductase, subunit A"/>
    <property type="match status" value="1"/>
</dbReference>
<accession>A0A1F5PHN1</accession>
<evidence type="ECO:0000259" key="1">
    <source>
        <dbReference type="Pfam" id="PF01872"/>
    </source>
</evidence>
<dbReference type="SUPFAM" id="SSF53597">
    <property type="entry name" value="Dihydrofolate reductase-like"/>
    <property type="match status" value="1"/>
</dbReference>
<dbReference type="PANTHER" id="PTHR38011:SF11">
    <property type="entry name" value="2,5-DIAMINO-6-RIBOSYLAMINO-4(3H)-PYRIMIDINONE 5'-PHOSPHATE REDUCTASE"/>
    <property type="match status" value="1"/>
</dbReference>